<comment type="caution">
    <text evidence="1">The sequence shown here is derived from an EMBL/GenBank/DDBJ whole genome shotgun (WGS) entry which is preliminary data.</text>
</comment>
<keyword evidence="2" id="KW-1185">Reference proteome</keyword>
<reference evidence="1 2" key="1">
    <citation type="submission" date="2024-09" db="EMBL/GenBank/DDBJ databases">
        <authorList>
            <person name="Sun Q."/>
            <person name="Mori K."/>
        </authorList>
    </citation>
    <scope>NUCLEOTIDE SEQUENCE [LARGE SCALE GENOMIC DNA]</scope>
    <source>
        <strain evidence="1 2">JCM 11683</strain>
    </source>
</reference>
<dbReference type="RefSeq" id="WP_376839032.1">
    <property type="nucleotide sequence ID" value="NZ_JBHMAU010000033.1"/>
</dbReference>
<dbReference type="SUPFAM" id="SSF102114">
    <property type="entry name" value="Radical SAM enzymes"/>
    <property type="match status" value="1"/>
</dbReference>
<sequence length="192" mass="21029">MVHRGNTTTMGDSIKFFSDRYPDFLINIDRIIGTTQAANDVGVSNETFWDVVSPYLGDRVLPSKACGTDVSAETFEPDCGVYYSYLYLTAEGEIAACPTMTSREEPQLAGPSIRDTSLWDAWYENDMMTSLRHTNCENVTSCPAGSSCGGGCRSNAYNDTGRLSGPDYIACNKNKNPGTAFIDFASLYARVR</sequence>
<dbReference type="InterPro" id="IPR058240">
    <property type="entry name" value="rSAM_sf"/>
</dbReference>
<protein>
    <submittedName>
        <fullName evidence="1">SPASM domain-containing protein</fullName>
    </submittedName>
</protein>
<accession>A0ABV5X154</accession>
<dbReference type="InterPro" id="IPR023885">
    <property type="entry name" value="4Fe4S-binding_SPASM_dom"/>
</dbReference>
<evidence type="ECO:0000313" key="2">
    <source>
        <dbReference type="Proteomes" id="UP001589707"/>
    </source>
</evidence>
<dbReference type="NCBIfam" id="TIGR04085">
    <property type="entry name" value="rSAM_more_4Fe4S"/>
    <property type="match status" value="1"/>
</dbReference>
<dbReference type="Proteomes" id="UP001589707">
    <property type="component" value="Unassembled WGS sequence"/>
</dbReference>
<gene>
    <name evidence="1" type="ORF">ACFFN1_04570</name>
</gene>
<dbReference type="EMBL" id="JBHMAU010000033">
    <property type="protein sequence ID" value="MFB9775687.1"/>
    <property type="molecule type" value="Genomic_DNA"/>
</dbReference>
<dbReference type="InterPro" id="IPR013785">
    <property type="entry name" value="Aldolase_TIM"/>
</dbReference>
<organism evidence="1 2">
    <name type="scientific">Brevibacterium otitidis</name>
    <dbReference type="NCBI Taxonomy" id="53364"/>
    <lineage>
        <taxon>Bacteria</taxon>
        <taxon>Bacillati</taxon>
        <taxon>Actinomycetota</taxon>
        <taxon>Actinomycetes</taxon>
        <taxon>Micrococcales</taxon>
        <taxon>Brevibacteriaceae</taxon>
        <taxon>Brevibacterium</taxon>
    </lineage>
</organism>
<proteinExistence type="predicted"/>
<name>A0ABV5X154_9MICO</name>
<evidence type="ECO:0000313" key="1">
    <source>
        <dbReference type="EMBL" id="MFB9775687.1"/>
    </source>
</evidence>
<dbReference type="Gene3D" id="3.20.20.70">
    <property type="entry name" value="Aldolase class I"/>
    <property type="match status" value="1"/>
</dbReference>